<dbReference type="InterPro" id="IPR001841">
    <property type="entry name" value="Znf_RING"/>
</dbReference>
<keyword evidence="2 4" id="KW-0863">Zinc-finger</keyword>
<dbReference type="Ensembl" id="ENSACIT00000018124.1">
    <property type="protein sequence ID" value="ENSACIP00000017648.1"/>
    <property type="gene ID" value="ENSACIG00000013775.1"/>
</dbReference>
<dbReference type="PANTHER" id="PTHR25462">
    <property type="entry name" value="BONUS, ISOFORM C-RELATED"/>
    <property type="match status" value="1"/>
</dbReference>
<protein>
    <recommendedName>
        <fullName evidence="5">RING-type domain-containing protein</fullName>
    </recommendedName>
</protein>
<keyword evidence="1" id="KW-0479">Metal-binding</keyword>
<dbReference type="Pfam" id="PF13445">
    <property type="entry name" value="zf-RING_UBOX"/>
    <property type="match status" value="1"/>
</dbReference>
<dbReference type="GO" id="GO:0061630">
    <property type="term" value="F:ubiquitin protein ligase activity"/>
    <property type="evidence" value="ECO:0007669"/>
    <property type="project" value="TreeGrafter"/>
</dbReference>
<dbReference type="PROSITE" id="PS50089">
    <property type="entry name" value="ZF_RING_2"/>
    <property type="match status" value="1"/>
</dbReference>
<dbReference type="Gene3D" id="3.30.40.10">
    <property type="entry name" value="Zinc/RING finger domain, C3HC4 (zinc finger)"/>
    <property type="match status" value="1"/>
</dbReference>
<feature type="domain" description="RING-type" evidence="5">
    <location>
        <begin position="21"/>
        <end position="48"/>
    </location>
</feature>
<dbReference type="GeneTree" id="ENSGT00940000177081"/>
<dbReference type="InterPro" id="IPR013083">
    <property type="entry name" value="Znf_RING/FYVE/PHD"/>
</dbReference>
<dbReference type="PROSITE" id="PS00518">
    <property type="entry name" value="ZF_RING_1"/>
    <property type="match status" value="1"/>
</dbReference>
<keyword evidence="3" id="KW-0862">Zinc</keyword>
<evidence type="ECO:0000256" key="3">
    <source>
        <dbReference type="ARBA" id="ARBA00022833"/>
    </source>
</evidence>
<dbReference type="SUPFAM" id="SSF57850">
    <property type="entry name" value="RING/U-box"/>
    <property type="match status" value="1"/>
</dbReference>
<name>A0A3Q0S6Z6_AMPCI</name>
<evidence type="ECO:0000256" key="4">
    <source>
        <dbReference type="PROSITE-ProRule" id="PRU00175"/>
    </source>
</evidence>
<evidence type="ECO:0000256" key="2">
    <source>
        <dbReference type="ARBA" id="ARBA00022771"/>
    </source>
</evidence>
<dbReference type="STRING" id="61819.ENSACIP00000017648"/>
<evidence type="ECO:0000259" key="5">
    <source>
        <dbReference type="PROSITE" id="PS50089"/>
    </source>
</evidence>
<dbReference type="GO" id="GO:0008270">
    <property type="term" value="F:zinc ion binding"/>
    <property type="evidence" value="ECO:0007669"/>
    <property type="project" value="UniProtKB-KW"/>
</dbReference>
<accession>A0A3Q0S6Z6</accession>
<keyword evidence="7" id="KW-1185">Reference proteome</keyword>
<dbReference type="InterPro" id="IPR027370">
    <property type="entry name" value="Znf-RING_euk"/>
</dbReference>
<evidence type="ECO:0000313" key="7">
    <source>
        <dbReference type="Proteomes" id="UP000261340"/>
    </source>
</evidence>
<dbReference type="PANTHER" id="PTHR25462:SF229">
    <property type="entry name" value="TRANSCRIPTION INTERMEDIARY FACTOR 1-BETA"/>
    <property type="match status" value="1"/>
</dbReference>
<dbReference type="AlphaFoldDB" id="A0A3Q0S6Z6"/>
<proteinExistence type="predicted"/>
<evidence type="ECO:0000313" key="6">
    <source>
        <dbReference type="Ensembl" id="ENSACIP00000017648.1"/>
    </source>
</evidence>
<dbReference type="GO" id="GO:0006513">
    <property type="term" value="P:protein monoubiquitination"/>
    <property type="evidence" value="ECO:0007669"/>
    <property type="project" value="TreeGrafter"/>
</dbReference>
<sequence length="73" mass="8271">MPLTVMDMSYLPGWKREHLSCPVCHDIFQDPVILSCSHSFCKACLQRWCRELQEPAAVITIDITAASSFLLCL</sequence>
<dbReference type="Proteomes" id="UP000261340">
    <property type="component" value="Unplaced"/>
</dbReference>
<reference evidence="6" key="1">
    <citation type="submission" date="2025-08" db="UniProtKB">
        <authorList>
            <consortium name="Ensembl"/>
        </authorList>
    </citation>
    <scope>IDENTIFICATION</scope>
</reference>
<evidence type="ECO:0000256" key="1">
    <source>
        <dbReference type="ARBA" id="ARBA00022723"/>
    </source>
</evidence>
<organism evidence="6 7">
    <name type="scientific">Amphilophus citrinellus</name>
    <name type="common">Midas cichlid</name>
    <name type="synonym">Cichlasoma citrinellum</name>
    <dbReference type="NCBI Taxonomy" id="61819"/>
    <lineage>
        <taxon>Eukaryota</taxon>
        <taxon>Metazoa</taxon>
        <taxon>Chordata</taxon>
        <taxon>Craniata</taxon>
        <taxon>Vertebrata</taxon>
        <taxon>Euteleostomi</taxon>
        <taxon>Actinopterygii</taxon>
        <taxon>Neopterygii</taxon>
        <taxon>Teleostei</taxon>
        <taxon>Neoteleostei</taxon>
        <taxon>Acanthomorphata</taxon>
        <taxon>Ovalentaria</taxon>
        <taxon>Cichlomorphae</taxon>
        <taxon>Cichliformes</taxon>
        <taxon>Cichlidae</taxon>
        <taxon>New World cichlids</taxon>
        <taxon>Cichlasomatinae</taxon>
        <taxon>Heroini</taxon>
        <taxon>Amphilophus</taxon>
    </lineage>
</organism>
<dbReference type="InterPro" id="IPR017907">
    <property type="entry name" value="Znf_RING_CS"/>
</dbReference>
<dbReference type="InterPro" id="IPR047153">
    <property type="entry name" value="TRIM45/56/19-like"/>
</dbReference>
<reference evidence="6" key="2">
    <citation type="submission" date="2025-09" db="UniProtKB">
        <authorList>
            <consortium name="Ensembl"/>
        </authorList>
    </citation>
    <scope>IDENTIFICATION</scope>
</reference>